<dbReference type="GO" id="GO:0035556">
    <property type="term" value="P:intracellular signal transduction"/>
    <property type="evidence" value="ECO:0007669"/>
    <property type="project" value="TreeGrafter"/>
</dbReference>
<feature type="binding site" evidence="10">
    <location>
        <position position="216"/>
    </location>
    <ligand>
        <name>ATP</name>
        <dbReference type="ChEBI" id="CHEBI:30616"/>
    </ligand>
</feature>
<dbReference type="PROSITE" id="PS00108">
    <property type="entry name" value="PROTEIN_KINASE_ST"/>
    <property type="match status" value="1"/>
</dbReference>
<feature type="compositionally biased region" description="Low complexity" evidence="11">
    <location>
        <begin position="123"/>
        <end position="133"/>
    </location>
</feature>
<dbReference type="GO" id="GO:0005737">
    <property type="term" value="C:cytoplasm"/>
    <property type="evidence" value="ECO:0007669"/>
    <property type="project" value="TreeGrafter"/>
</dbReference>
<keyword evidence="5 10" id="KW-0547">Nucleotide-binding</keyword>
<reference evidence="14" key="1">
    <citation type="submission" date="2017-02" db="UniProtKB">
        <authorList>
            <consortium name="WormBaseParasite"/>
        </authorList>
    </citation>
    <scope>IDENTIFICATION</scope>
</reference>
<dbReference type="PROSITE" id="PS50011">
    <property type="entry name" value="PROTEIN_KINASE_DOM"/>
    <property type="match status" value="1"/>
</dbReference>
<feature type="region of interest" description="Disordered" evidence="11">
    <location>
        <begin position="42"/>
        <end position="62"/>
    </location>
</feature>
<proteinExistence type="predicted"/>
<evidence type="ECO:0000256" key="1">
    <source>
        <dbReference type="ARBA" id="ARBA00001946"/>
    </source>
</evidence>
<dbReference type="STRING" id="131310.A0A0N4ZYV3"/>
<keyword evidence="3" id="KW-0723">Serine/threonine-protein kinase</keyword>
<comment type="cofactor">
    <cofactor evidence="1">
        <name>Mg(2+)</name>
        <dbReference type="ChEBI" id="CHEBI:18420"/>
    </cofactor>
</comment>
<feature type="domain" description="Protein kinase" evidence="12">
    <location>
        <begin position="183"/>
        <end position="434"/>
    </location>
</feature>
<evidence type="ECO:0000259" key="12">
    <source>
        <dbReference type="PROSITE" id="PS50011"/>
    </source>
</evidence>
<dbReference type="CDD" id="cd14003">
    <property type="entry name" value="STKc_AMPK-like"/>
    <property type="match status" value="1"/>
</dbReference>
<evidence type="ECO:0000313" key="14">
    <source>
        <dbReference type="WBParaSite" id="PTRK_0001396800.1"/>
    </source>
</evidence>
<dbReference type="Pfam" id="PF00069">
    <property type="entry name" value="Pkinase"/>
    <property type="match status" value="1"/>
</dbReference>
<feature type="compositionally biased region" description="Basic and acidic residues" evidence="11">
    <location>
        <begin position="112"/>
        <end position="121"/>
    </location>
</feature>
<evidence type="ECO:0000256" key="9">
    <source>
        <dbReference type="ARBA" id="ARBA00048679"/>
    </source>
</evidence>
<keyword evidence="4" id="KW-0808">Transferase</keyword>
<keyword evidence="6" id="KW-0418">Kinase</keyword>
<dbReference type="PANTHER" id="PTHR24346">
    <property type="entry name" value="MAP/MICROTUBULE AFFINITY-REGULATING KINASE"/>
    <property type="match status" value="1"/>
</dbReference>
<evidence type="ECO:0000256" key="8">
    <source>
        <dbReference type="ARBA" id="ARBA00047899"/>
    </source>
</evidence>
<dbReference type="GO" id="GO:0000226">
    <property type="term" value="P:microtubule cytoskeleton organization"/>
    <property type="evidence" value="ECO:0007669"/>
    <property type="project" value="TreeGrafter"/>
</dbReference>
<sequence length="541" mass="61477">MSPTFAKIEEMNGSFSNKPVPLLSYENTGTLTNRTKLTTDTYIGLPTDNMTTPTVNGPNNAPRALKSQNLTIRQCPYNERKHLERRNTHYDKFMNDGSKKKIDFSVHCTPTKSDRDTKKDNISPSSHMMDTSSTSDYKFSSFYDTSRRFERADLSHTSRISLLSDKTDTTSQLMNDSVLMGQYSIIKTLGNGNFANVKLAEHCVTKVQVAIKIVKKADLSEESMGKMRKEIEVLKKIRHPNIVELYQVIENDKKICLVMEYCSGGELFDQLGKVKRFNDNDARKTFRQIVSAIQYLHHNGIVHRDLKAENILLDGEGNIKVADFGFADFCHEDCLMDQFCGSPPYAAPELFQGIKYIGFKADTWSLGVILFALLTGGYPFHADDFGTLKKRVISGNFNVPYYVSVTCVQLLRKILVIDPKKRATIDNIAESKWLNEGPSKYKPYIEKEEETFDDRRLMAMVNLGYSRNDITTSVMHKLHNSVYAFYTFLGKPSNVLSLMDECSNGYEFSSPTFQAPSPKSKDLNNKFDKLKVFCQYKESSV</sequence>
<dbReference type="FunFam" id="3.30.200.20:FF:000003">
    <property type="entry name" value="Non-specific serine/threonine protein kinase"/>
    <property type="match status" value="1"/>
</dbReference>
<comment type="catalytic activity">
    <reaction evidence="8">
        <text>L-threonyl-[protein] + ATP = O-phospho-L-threonyl-[protein] + ADP + H(+)</text>
        <dbReference type="Rhea" id="RHEA:46608"/>
        <dbReference type="Rhea" id="RHEA-COMP:11060"/>
        <dbReference type="Rhea" id="RHEA-COMP:11605"/>
        <dbReference type="ChEBI" id="CHEBI:15378"/>
        <dbReference type="ChEBI" id="CHEBI:30013"/>
        <dbReference type="ChEBI" id="CHEBI:30616"/>
        <dbReference type="ChEBI" id="CHEBI:61977"/>
        <dbReference type="ChEBI" id="CHEBI:456216"/>
        <dbReference type="EC" id="2.7.11.1"/>
    </reaction>
</comment>
<feature type="compositionally biased region" description="Polar residues" evidence="11">
    <location>
        <begin position="48"/>
        <end position="59"/>
    </location>
</feature>
<evidence type="ECO:0000256" key="3">
    <source>
        <dbReference type="ARBA" id="ARBA00022527"/>
    </source>
</evidence>
<dbReference type="InterPro" id="IPR017441">
    <property type="entry name" value="Protein_kinase_ATP_BS"/>
</dbReference>
<dbReference type="GO" id="GO:0005524">
    <property type="term" value="F:ATP binding"/>
    <property type="evidence" value="ECO:0007669"/>
    <property type="project" value="UniProtKB-UniRule"/>
</dbReference>
<dbReference type="PROSITE" id="PS00107">
    <property type="entry name" value="PROTEIN_KINASE_ATP"/>
    <property type="match status" value="1"/>
</dbReference>
<dbReference type="WBParaSite" id="PTRK_0001396800.1">
    <property type="protein sequence ID" value="PTRK_0001396800.1"/>
    <property type="gene ID" value="PTRK_0001396800"/>
</dbReference>
<evidence type="ECO:0000256" key="10">
    <source>
        <dbReference type="PROSITE-ProRule" id="PRU10141"/>
    </source>
</evidence>
<dbReference type="InterPro" id="IPR008271">
    <property type="entry name" value="Ser/Thr_kinase_AS"/>
</dbReference>
<evidence type="ECO:0000256" key="7">
    <source>
        <dbReference type="ARBA" id="ARBA00022840"/>
    </source>
</evidence>
<dbReference type="GO" id="GO:0050321">
    <property type="term" value="F:tau-protein kinase activity"/>
    <property type="evidence" value="ECO:0007669"/>
    <property type="project" value="TreeGrafter"/>
</dbReference>
<protein>
    <recommendedName>
        <fullName evidence="2">non-specific serine/threonine protein kinase</fullName>
        <ecNumber evidence="2">2.7.11.1</ecNumber>
    </recommendedName>
</protein>
<dbReference type="InterPro" id="IPR000719">
    <property type="entry name" value="Prot_kinase_dom"/>
</dbReference>
<keyword evidence="7 10" id="KW-0067">ATP-binding</keyword>
<dbReference type="SMART" id="SM00220">
    <property type="entry name" value="S_TKc"/>
    <property type="match status" value="1"/>
</dbReference>
<evidence type="ECO:0000256" key="6">
    <source>
        <dbReference type="ARBA" id="ARBA00022777"/>
    </source>
</evidence>
<dbReference type="SUPFAM" id="SSF56112">
    <property type="entry name" value="Protein kinase-like (PK-like)"/>
    <property type="match status" value="1"/>
</dbReference>
<evidence type="ECO:0000256" key="2">
    <source>
        <dbReference type="ARBA" id="ARBA00012513"/>
    </source>
</evidence>
<dbReference type="Proteomes" id="UP000038045">
    <property type="component" value="Unplaced"/>
</dbReference>
<evidence type="ECO:0000256" key="5">
    <source>
        <dbReference type="ARBA" id="ARBA00022741"/>
    </source>
</evidence>
<name>A0A0N4ZYV3_PARTI</name>
<evidence type="ECO:0000256" key="4">
    <source>
        <dbReference type="ARBA" id="ARBA00022679"/>
    </source>
</evidence>
<dbReference type="PANTHER" id="PTHR24346:SF82">
    <property type="entry name" value="KP78A-RELATED"/>
    <property type="match status" value="1"/>
</dbReference>
<comment type="catalytic activity">
    <reaction evidence="9">
        <text>L-seryl-[protein] + ATP = O-phospho-L-seryl-[protein] + ADP + H(+)</text>
        <dbReference type="Rhea" id="RHEA:17989"/>
        <dbReference type="Rhea" id="RHEA-COMP:9863"/>
        <dbReference type="Rhea" id="RHEA-COMP:11604"/>
        <dbReference type="ChEBI" id="CHEBI:15378"/>
        <dbReference type="ChEBI" id="CHEBI:29999"/>
        <dbReference type="ChEBI" id="CHEBI:30616"/>
        <dbReference type="ChEBI" id="CHEBI:83421"/>
        <dbReference type="ChEBI" id="CHEBI:456216"/>
        <dbReference type="EC" id="2.7.11.1"/>
    </reaction>
</comment>
<accession>A0A0N4ZYV3</accession>
<evidence type="ECO:0000313" key="13">
    <source>
        <dbReference type="Proteomes" id="UP000038045"/>
    </source>
</evidence>
<organism evidence="13 14">
    <name type="scientific">Parastrongyloides trichosuri</name>
    <name type="common">Possum-specific nematode worm</name>
    <dbReference type="NCBI Taxonomy" id="131310"/>
    <lineage>
        <taxon>Eukaryota</taxon>
        <taxon>Metazoa</taxon>
        <taxon>Ecdysozoa</taxon>
        <taxon>Nematoda</taxon>
        <taxon>Chromadorea</taxon>
        <taxon>Rhabditida</taxon>
        <taxon>Tylenchina</taxon>
        <taxon>Panagrolaimomorpha</taxon>
        <taxon>Strongyloidoidea</taxon>
        <taxon>Strongyloididae</taxon>
        <taxon>Parastrongyloides</taxon>
    </lineage>
</organism>
<dbReference type="EC" id="2.7.11.1" evidence="2"/>
<dbReference type="AlphaFoldDB" id="A0A0N4ZYV3"/>
<feature type="region of interest" description="Disordered" evidence="11">
    <location>
        <begin position="107"/>
        <end position="133"/>
    </location>
</feature>
<evidence type="ECO:0000256" key="11">
    <source>
        <dbReference type="SAM" id="MobiDB-lite"/>
    </source>
</evidence>
<dbReference type="Gene3D" id="1.10.510.10">
    <property type="entry name" value="Transferase(Phosphotransferase) domain 1"/>
    <property type="match status" value="1"/>
</dbReference>
<keyword evidence="13" id="KW-1185">Reference proteome</keyword>
<dbReference type="InterPro" id="IPR011009">
    <property type="entry name" value="Kinase-like_dom_sf"/>
</dbReference>
<dbReference type="FunFam" id="1.10.510.10:FF:000571">
    <property type="entry name" value="Maternal embryonic leucine zipper kinase"/>
    <property type="match status" value="1"/>
</dbReference>